<evidence type="ECO:0000256" key="3">
    <source>
        <dbReference type="PROSITE-ProRule" id="PRU00221"/>
    </source>
</evidence>
<dbReference type="PROSITE" id="PS50082">
    <property type="entry name" value="WD_REPEATS_2"/>
    <property type="match status" value="1"/>
</dbReference>
<sequence>MRRTFSLFTAERTLEDQTASVTALAFSPTGKYLVSGSDDGSIIVWEPLTGTLQCRTVFKSGILSLTWHPAKLNHLFVGCQNGTLAIMDDLKTKESCNSVLTGVKASIFALAVDEYSGNLSIAVGSEIHIAKEVSEGKYATFKILPPPCKLLNATQQTDQKVRGQSLAFKDMGSKLVATYLCHGVVYVLFCCTF</sequence>
<name>A0A0C3PEF0_PISTI</name>
<reference evidence="4 5" key="1">
    <citation type="submission" date="2014-04" db="EMBL/GenBank/DDBJ databases">
        <authorList>
            <consortium name="DOE Joint Genome Institute"/>
            <person name="Kuo A."/>
            <person name="Kohler A."/>
            <person name="Costa M.D."/>
            <person name="Nagy L.G."/>
            <person name="Floudas D."/>
            <person name="Copeland A."/>
            <person name="Barry K.W."/>
            <person name="Cichocki N."/>
            <person name="Veneault-Fourrey C."/>
            <person name="LaButti K."/>
            <person name="Lindquist E.A."/>
            <person name="Lipzen A."/>
            <person name="Lundell T."/>
            <person name="Morin E."/>
            <person name="Murat C."/>
            <person name="Sun H."/>
            <person name="Tunlid A."/>
            <person name="Henrissat B."/>
            <person name="Grigoriev I.V."/>
            <person name="Hibbett D.S."/>
            <person name="Martin F."/>
            <person name="Nordberg H.P."/>
            <person name="Cantor M.N."/>
            <person name="Hua S.X."/>
        </authorList>
    </citation>
    <scope>NUCLEOTIDE SEQUENCE [LARGE SCALE GENOMIC DNA]</scope>
    <source>
        <strain evidence="4 5">Marx 270</strain>
    </source>
</reference>
<evidence type="ECO:0000313" key="5">
    <source>
        <dbReference type="Proteomes" id="UP000054217"/>
    </source>
</evidence>
<reference evidence="5" key="2">
    <citation type="submission" date="2015-01" db="EMBL/GenBank/DDBJ databases">
        <title>Evolutionary Origins and Diversification of the Mycorrhizal Mutualists.</title>
        <authorList>
            <consortium name="DOE Joint Genome Institute"/>
            <consortium name="Mycorrhizal Genomics Consortium"/>
            <person name="Kohler A."/>
            <person name="Kuo A."/>
            <person name="Nagy L.G."/>
            <person name="Floudas D."/>
            <person name="Copeland A."/>
            <person name="Barry K.W."/>
            <person name="Cichocki N."/>
            <person name="Veneault-Fourrey C."/>
            <person name="LaButti K."/>
            <person name="Lindquist E.A."/>
            <person name="Lipzen A."/>
            <person name="Lundell T."/>
            <person name="Morin E."/>
            <person name="Murat C."/>
            <person name="Riley R."/>
            <person name="Ohm R."/>
            <person name="Sun H."/>
            <person name="Tunlid A."/>
            <person name="Henrissat B."/>
            <person name="Grigoriev I.V."/>
            <person name="Hibbett D.S."/>
            <person name="Martin F."/>
        </authorList>
    </citation>
    <scope>NUCLEOTIDE SEQUENCE [LARGE SCALE GENOMIC DNA]</scope>
    <source>
        <strain evidence="5">Marx 270</strain>
    </source>
</reference>
<dbReference type="Gene3D" id="2.130.10.10">
    <property type="entry name" value="YVTN repeat-like/Quinoprotein amine dehydrogenase"/>
    <property type="match status" value="1"/>
</dbReference>
<dbReference type="InParanoid" id="A0A0C3PEF0"/>
<evidence type="ECO:0000256" key="1">
    <source>
        <dbReference type="ARBA" id="ARBA00022574"/>
    </source>
</evidence>
<dbReference type="InterPro" id="IPR001680">
    <property type="entry name" value="WD40_rpt"/>
</dbReference>
<dbReference type="SMART" id="SM00320">
    <property type="entry name" value="WD40"/>
    <property type="match status" value="2"/>
</dbReference>
<gene>
    <name evidence="4" type="ORF">M404DRAFT_125705</name>
</gene>
<dbReference type="Pfam" id="PF00400">
    <property type="entry name" value="WD40"/>
    <property type="match status" value="1"/>
</dbReference>
<keyword evidence="5" id="KW-1185">Reference proteome</keyword>
<feature type="repeat" description="WD" evidence="3">
    <location>
        <begin position="14"/>
        <end position="46"/>
    </location>
</feature>
<dbReference type="PROSITE" id="PS50294">
    <property type="entry name" value="WD_REPEATS_REGION"/>
    <property type="match status" value="1"/>
</dbReference>
<keyword evidence="1 3" id="KW-0853">WD repeat</keyword>
<dbReference type="PANTHER" id="PTHR19848:SF8">
    <property type="entry name" value="F-BOX AND WD REPEAT DOMAIN CONTAINING 7"/>
    <property type="match status" value="1"/>
</dbReference>
<keyword evidence="2" id="KW-0677">Repeat</keyword>
<dbReference type="STRING" id="870435.A0A0C3PEF0"/>
<dbReference type="EMBL" id="KN831948">
    <property type="protein sequence ID" value="KIO12195.1"/>
    <property type="molecule type" value="Genomic_DNA"/>
</dbReference>
<dbReference type="OrthoDB" id="2689965at2759"/>
<organism evidence="4 5">
    <name type="scientific">Pisolithus tinctorius Marx 270</name>
    <dbReference type="NCBI Taxonomy" id="870435"/>
    <lineage>
        <taxon>Eukaryota</taxon>
        <taxon>Fungi</taxon>
        <taxon>Dikarya</taxon>
        <taxon>Basidiomycota</taxon>
        <taxon>Agaricomycotina</taxon>
        <taxon>Agaricomycetes</taxon>
        <taxon>Agaricomycetidae</taxon>
        <taxon>Boletales</taxon>
        <taxon>Sclerodermatineae</taxon>
        <taxon>Pisolithaceae</taxon>
        <taxon>Pisolithus</taxon>
    </lineage>
</organism>
<dbReference type="InterPro" id="IPR015943">
    <property type="entry name" value="WD40/YVTN_repeat-like_dom_sf"/>
</dbReference>
<protein>
    <submittedName>
        <fullName evidence="4">Uncharacterized protein</fullName>
    </submittedName>
</protein>
<dbReference type="PANTHER" id="PTHR19848">
    <property type="entry name" value="WD40 REPEAT PROTEIN"/>
    <property type="match status" value="1"/>
</dbReference>
<evidence type="ECO:0000256" key="2">
    <source>
        <dbReference type="ARBA" id="ARBA00022737"/>
    </source>
</evidence>
<proteinExistence type="predicted"/>
<evidence type="ECO:0000313" key="4">
    <source>
        <dbReference type="EMBL" id="KIO12195.1"/>
    </source>
</evidence>
<dbReference type="AlphaFoldDB" id="A0A0C3PEF0"/>
<accession>A0A0C3PEF0</accession>
<dbReference type="SUPFAM" id="SSF50978">
    <property type="entry name" value="WD40 repeat-like"/>
    <property type="match status" value="1"/>
</dbReference>
<dbReference type="Proteomes" id="UP000054217">
    <property type="component" value="Unassembled WGS sequence"/>
</dbReference>
<dbReference type="InterPro" id="IPR036322">
    <property type="entry name" value="WD40_repeat_dom_sf"/>
</dbReference>
<dbReference type="HOGENOM" id="CLU_1409321_0_0_1"/>